<evidence type="ECO:0000313" key="3">
    <source>
        <dbReference type="Proteomes" id="UP000266673"/>
    </source>
</evidence>
<accession>A0A397U5E6</accession>
<feature type="non-terminal residue" evidence="2">
    <location>
        <position position="56"/>
    </location>
</feature>
<proteinExistence type="predicted"/>
<evidence type="ECO:0000313" key="1">
    <source>
        <dbReference type="EMBL" id="RIB00062.1"/>
    </source>
</evidence>
<sequence>MFSLYFLIDDDIMGSVCLTTDASISFLKRDQSAYIDTLLDEFAHKVSIHRSRLSTN</sequence>
<organism evidence="2 3">
    <name type="scientific">Gigaspora rosea</name>
    <dbReference type="NCBI Taxonomy" id="44941"/>
    <lineage>
        <taxon>Eukaryota</taxon>
        <taxon>Fungi</taxon>
        <taxon>Fungi incertae sedis</taxon>
        <taxon>Mucoromycota</taxon>
        <taxon>Glomeromycotina</taxon>
        <taxon>Glomeromycetes</taxon>
        <taxon>Diversisporales</taxon>
        <taxon>Gigasporaceae</taxon>
        <taxon>Gigaspora</taxon>
    </lineage>
</organism>
<dbReference type="EMBL" id="QKWP01002214">
    <property type="protein sequence ID" value="RIB04267.1"/>
    <property type="molecule type" value="Genomic_DNA"/>
</dbReference>
<dbReference type="Proteomes" id="UP000266673">
    <property type="component" value="Unassembled WGS sequence"/>
</dbReference>
<reference evidence="2 3" key="1">
    <citation type="submission" date="2018-06" db="EMBL/GenBank/DDBJ databases">
        <title>Comparative genomics reveals the genomic features of Rhizophagus irregularis, R. cerebriforme, R. diaphanum and Gigaspora rosea, and their symbiotic lifestyle signature.</title>
        <authorList>
            <person name="Morin E."/>
            <person name="San Clemente H."/>
            <person name="Chen E.C.H."/>
            <person name="De La Providencia I."/>
            <person name="Hainaut M."/>
            <person name="Kuo A."/>
            <person name="Kohler A."/>
            <person name="Murat C."/>
            <person name="Tang N."/>
            <person name="Roy S."/>
            <person name="Loubradou J."/>
            <person name="Henrissat B."/>
            <person name="Grigoriev I.V."/>
            <person name="Corradi N."/>
            <person name="Roux C."/>
            <person name="Martin F.M."/>
        </authorList>
    </citation>
    <scope>NUCLEOTIDE SEQUENCE [LARGE SCALE GENOMIC DNA]</scope>
    <source>
        <strain evidence="2 3">DAOM 194757</strain>
    </source>
</reference>
<name>A0A397U5E6_9GLOM</name>
<gene>
    <name evidence="2" type="ORF">C2G38_2121005</name>
    <name evidence="1" type="ORF">C2G38_2130515</name>
</gene>
<protein>
    <submittedName>
        <fullName evidence="2">Uncharacterized protein</fullName>
    </submittedName>
</protein>
<keyword evidence="3" id="KW-1185">Reference proteome</keyword>
<dbReference type="AlphaFoldDB" id="A0A397U5E6"/>
<comment type="caution">
    <text evidence="2">The sequence shown here is derived from an EMBL/GenBank/DDBJ whole genome shotgun (WGS) entry which is preliminary data.</text>
</comment>
<dbReference type="EMBL" id="QKWP01005438">
    <property type="protein sequence ID" value="RIB00062.1"/>
    <property type="molecule type" value="Genomic_DNA"/>
</dbReference>
<evidence type="ECO:0000313" key="2">
    <source>
        <dbReference type="EMBL" id="RIB04267.1"/>
    </source>
</evidence>